<feature type="region of interest" description="Disordered" evidence="1">
    <location>
        <begin position="1"/>
        <end position="22"/>
    </location>
</feature>
<dbReference type="RefSeq" id="WP_380127788.1">
    <property type="nucleotide sequence ID" value="NZ_JBHSIU010000114.1"/>
</dbReference>
<sequence>MGAGKAPHGRDPPVRGEAVHESERTRVTRLFLAGRTVVLKEPLGPDAECRLRHEVTILERLRGVAGVPQLVEAPQYPGAIVVDDVDGTSLAGRATPLAVDDLIGLAVGLAKAVAGMHRRGVMHRDITPANILISGDDGASCLVDFALATPFAELRPEFTHHTEIVGTLPYLAPEQTGRTGRSVDQRADLYALGALLYELATGAPPFGCGDPLRLTHDHLARVPVPPAEVNPAVPAPLSEIIMHLLEKEPDNRYQTAEGVVYDLERLRDADPSAAARLRVGERDVPLQLLPPSRLVGRDDEVAALEAAFEEALAGRCRGVLVGGAPGVGKTALVDELRPVVTGSDGWFVAGKFDQYRRDLAFDAVYQALRALGRLLLAEPEEELAQVRERILEAVGPNVGLLTAVQPVFAALLAVQPDPGDPLTAQVRAQRTAVEVLRAVVSRKRPLVLFVDDLQWAGRTPLGVVDLVLSEKQIDGLLLVGAYRDGDVDATHPLAAALSRWREQPAVRHLRLGNLPVSGSVAMAAEMLHADRAAAAGLVEVINPCTSGNPYETVEVLNALRRDGVLSATAAGWRWDAAAVRTHLGQSEVAGLLAARVEALPAPSRQVVEEMACFGGRTELSELQAAVAAPRGVVEQRLAPALDEGLLVLEPGIRQAVRFRHDRIREVVLRGLGPQRRRTLRLAMARRLAGVPERFACAAEQYLRVVDAVDNPAERRMVVGLLRRAADQATLIGDHALVNALLAAVLQLVDPGDVATLAEVHTYRHAALYSMGRLEEADDEYRTIEGLCTNAMDRADATVVQARSLTHRNRFVEAIGLGIQSLRELGITVPVADRLSSELDHQFDHLYWWLDHIDAADDLARPEVTDARLLVTARLINAILPAAHMSADHATLAWLSLEALRIWIEHGPACALLGPVSHTAFAAGTMRGDYAVGWQAMRRVLALGEARGYEPDTSQVRFLSALLSCWFEPIENSVQAAQRAREGLIAGGDLANAGYTYHPATGGLLDSAPSLDVHVAEVEAGLAFVRRTGGRQIGESFDSYQWLAGVLRGESTIVAGAAVPADRYADNVQALLHAHVTRALAAAIFGDQVALARHTTAAMPLLPTAASLHTIAMAHLLHGLALAGQARDSHGDERGGLLPELDDVTEWLAARAANAPDNFLHLLRLLEAERAWAVGDFRAAVLAFDDARREVAQRQRPWHQALITEHAARFYLAHGVEHVGWNLLAEARQEYLAWGATAKVHQLDWAYPTLRPQAEPTAGHAAYHPVDLHHRRSTVMTGTIDLFGILSASQALSSETNVEGLHSRLVEVLSAMTGATGVHLLLWNGDRQDWQLSAPGGGGDGGVIPVSGTGHEHMVPMSVLRYAQRIREPLVVGDATRDDRFARDPYFTDITCCSLLAVPILNRGTLRAVLLLENRLIRGAFTTDWLDAVKLIAGQLAVSLDNTQLYAALTTSRARIVATADQTRRRIERDLHDGAQQRLVALALHLRTAQAAVPLELDALRAQLDGAVAETVGALDELREIARGIHPAILTKGGLSPALRALARRSPIPVHLDMRAEGRLPEHVEVSTYYVVAEALTNTAKHARASAVTVTVETDAVDGVLRVAVQDDGVGGADFARGTGLVGLKDRIEALGGRIFLHSPHGAGTSLRLELPFTAARTGGSAKVLIRNSKTTDRL</sequence>
<accession>A0ABV9WFB3</accession>
<dbReference type="SMART" id="SM00065">
    <property type="entry name" value="GAF"/>
    <property type="match status" value="1"/>
</dbReference>
<proteinExistence type="predicted"/>
<evidence type="ECO:0000259" key="2">
    <source>
        <dbReference type="PROSITE" id="PS50011"/>
    </source>
</evidence>
<dbReference type="PROSITE" id="PS50011">
    <property type="entry name" value="PROTEIN_KINASE_DOM"/>
    <property type="match status" value="1"/>
</dbReference>
<dbReference type="PANTHER" id="PTHR43642:SF1">
    <property type="entry name" value="HYBRID SIGNAL TRANSDUCTION HISTIDINE KINASE G"/>
    <property type="match status" value="1"/>
</dbReference>
<dbReference type="SUPFAM" id="SSF55874">
    <property type="entry name" value="ATPase domain of HSP90 chaperone/DNA topoisomerase II/histidine kinase"/>
    <property type="match status" value="1"/>
</dbReference>
<dbReference type="Pfam" id="PF07730">
    <property type="entry name" value="HisKA_3"/>
    <property type="match status" value="1"/>
</dbReference>
<name>A0ABV9WFB3_9ACTN</name>
<dbReference type="InterPro" id="IPR036890">
    <property type="entry name" value="HATPase_C_sf"/>
</dbReference>
<dbReference type="SUPFAM" id="SSF55781">
    <property type="entry name" value="GAF domain-like"/>
    <property type="match status" value="1"/>
</dbReference>
<dbReference type="InterPro" id="IPR003594">
    <property type="entry name" value="HATPase_dom"/>
</dbReference>
<dbReference type="InterPro" id="IPR029016">
    <property type="entry name" value="GAF-like_dom_sf"/>
</dbReference>
<dbReference type="Pfam" id="PF00069">
    <property type="entry name" value="Pkinase"/>
    <property type="match status" value="1"/>
</dbReference>
<dbReference type="InterPro" id="IPR011009">
    <property type="entry name" value="Kinase-like_dom_sf"/>
</dbReference>
<dbReference type="InterPro" id="IPR008266">
    <property type="entry name" value="Tyr_kinase_AS"/>
</dbReference>
<dbReference type="Gene3D" id="3.30.565.10">
    <property type="entry name" value="Histidine kinase-like ATPase, C-terminal domain"/>
    <property type="match status" value="1"/>
</dbReference>
<dbReference type="InterPro" id="IPR003018">
    <property type="entry name" value="GAF"/>
</dbReference>
<dbReference type="Gene3D" id="1.20.5.1930">
    <property type="match status" value="1"/>
</dbReference>
<evidence type="ECO:0000256" key="1">
    <source>
        <dbReference type="SAM" id="MobiDB-lite"/>
    </source>
</evidence>
<dbReference type="Proteomes" id="UP001595912">
    <property type="component" value="Unassembled WGS sequence"/>
</dbReference>
<comment type="caution">
    <text evidence="3">The sequence shown here is derived from an EMBL/GenBank/DDBJ whole genome shotgun (WGS) entry which is preliminary data.</text>
</comment>
<dbReference type="CDD" id="cd16917">
    <property type="entry name" value="HATPase_UhpB-NarQ-NarX-like"/>
    <property type="match status" value="1"/>
</dbReference>
<dbReference type="PANTHER" id="PTHR43642">
    <property type="entry name" value="HYBRID SIGNAL TRANSDUCTION HISTIDINE KINASE G"/>
    <property type="match status" value="1"/>
</dbReference>
<dbReference type="SUPFAM" id="SSF52540">
    <property type="entry name" value="P-loop containing nucleoside triphosphate hydrolases"/>
    <property type="match status" value="1"/>
</dbReference>
<evidence type="ECO:0000313" key="4">
    <source>
        <dbReference type="Proteomes" id="UP001595912"/>
    </source>
</evidence>
<dbReference type="Gene3D" id="3.30.450.40">
    <property type="match status" value="1"/>
</dbReference>
<dbReference type="InterPro" id="IPR011712">
    <property type="entry name" value="Sig_transdc_His_kin_sub3_dim/P"/>
</dbReference>
<dbReference type="SMART" id="SM00387">
    <property type="entry name" value="HATPase_c"/>
    <property type="match status" value="1"/>
</dbReference>
<protein>
    <submittedName>
        <fullName evidence="3">AAA family ATPase</fullName>
    </submittedName>
</protein>
<dbReference type="Pfam" id="PF01590">
    <property type="entry name" value="GAF"/>
    <property type="match status" value="1"/>
</dbReference>
<dbReference type="SUPFAM" id="SSF56112">
    <property type="entry name" value="Protein kinase-like (PK-like)"/>
    <property type="match status" value="1"/>
</dbReference>
<dbReference type="EMBL" id="JBHSIU010000114">
    <property type="protein sequence ID" value="MFC5007138.1"/>
    <property type="molecule type" value="Genomic_DNA"/>
</dbReference>
<feature type="compositionally biased region" description="Basic and acidic residues" evidence="1">
    <location>
        <begin position="8"/>
        <end position="22"/>
    </location>
</feature>
<dbReference type="Pfam" id="PF13191">
    <property type="entry name" value="AAA_16"/>
    <property type="match status" value="1"/>
</dbReference>
<dbReference type="InterPro" id="IPR053159">
    <property type="entry name" value="Hybrid_Histidine_Kinase"/>
</dbReference>
<dbReference type="Pfam" id="PF02518">
    <property type="entry name" value="HATPase_c"/>
    <property type="match status" value="1"/>
</dbReference>
<dbReference type="PROSITE" id="PS00109">
    <property type="entry name" value="PROTEIN_KINASE_TYR"/>
    <property type="match status" value="1"/>
</dbReference>
<dbReference type="CDD" id="cd14014">
    <property type="entry name" value="STKc_PknB_like"/>
    <property type="match status" value="1"/>
</dbReference>
<organism evidence="3 4">
    <name type="scientific">Dactylosporangium cerinum</name>
    <dbReference type="NCBI Taxonomy" id="1434730"/>
    <lineage>
        <taxon>Bacteria</taxon>
        <taxon>Bacillati</taxon>
        <taxon>Actinomycetota</taxon>
        <taxon>Actinomycetes</taxon>
        <taxon>Micromonosporales</taxon>
        <taxon>Micromonosporaceae</taxon>
        <taxon>Dactylosporangium</taxon>
    </lineage>
</organism>
<dbReference type="InterPro" id="IPR041664">
    <property type="entry name" value="AAA_16"/>
</dbReference>
<dbReference type="InterPro" id="IPR000719">
    <property type="entry name" value="Prot_kinase_dom"/>
</dbReference>
<dbReference type="Gene3D" id="1.10.510.10">
    <property type="entry name" value="Transferase(Phosphotransferase) domain 1"/>
    <property type="match status" value="1"/>
</dbReference>
<keyword evidence="4" id="KW-1185">Reference proteome</keyword>
<reference evidence="4" key="1">
    <citation type="journal article" date="2019" name="Int. J. Syst. Evol. Microbiol.">
        <title>The Global Catalogue of Microorganisms (GCM) 10K type strain sequencing project: providing services to taxonomists for standard genome sequencing and annotation.</title>
        <authorList>
            <consortium name="The Broad Institute Genomics Platform"/>
            <consortium name="The Broad Institute Genome Sequencing Center for Infectious Disease"/>
            <person name="Wu L."/>
            <person name="Ma J."/>
        </authorList>
    </citation>
    <scope>NUCLEOTIDE SEQUENCE [LARGE SCALE GENOMIC DNA]</scope>
    <source>
        <strain evidence="4">CGMCC 4.7152</strain>
    </source>
</reference>
<dbReference type="InterPro" id="IPR027417">
    <property type="entry name" value="P-loop_NTPase"/>
</dbReference>
<dbReference type="SMART" id="SM00220">
    <property type="entry name" value="S_TKc"/>
    <property type="match status" value="1"/>
</dbReference>
<feature type="domain" description="Protein kinase" evidence="2">
    <location>
        <begin position="1"/>
        <end position="266"/>
    </location>
</feature>
<evidence type="ECO:0000313" key="3">
    <source>
        <dbReference type="EMBL" id="MFC5007138.1"/>
    </source>
</evidence>
<gene>
    <name evidence="3" type="ORF">ACFPIJ_56205</name>
</gene>